<protein>
    <submittedName>
        <fullName evidence="1">Uncharacterized protein</fullName>
    </submittedName>
</protein>
<organism evidence="1 2">
    <name type="scientific">Streptomyces doebereineriae</name>
    <dbReference type="NCBI Taxonomy" id="3075528"/>
    <lineage>
        <taxon>Bacteria</taxon>
        <taxon>Bacillati</taxon>
        <taxon>Actinomycetota</taxon>
        <taxon>Actinomycetes</taxon>
        <taxon>Kitasatosporales</taxon>
        <taxon>Streptomycetaceae</taxon>
        <taxon>Streptomyces</taxon>
    </lineage>
</organism>
<reference evidence="2" key="1">
    <citation type="submission" date="2023-07" db="EMBL/GenBank/DDBJ databases">
        <title>30 novel species of actinomycetes from the DSMZ collection.</title>
        <authorList>
            <person name="Nouioui I."/>
        </authorList>
    </citation>
    <scope>NUCLEOTIDE SEQUENCE [LARGE SCALE GENOMIC DNA]</scope>
    <source>
        <strain evidence="2">DSM 41640</strain>
    </source>
</reference>
<dbReference type="EMBL" id="JAVREZ010000012">
    <property type="protein sequence ID" value="MDT0484509.1"/>
    <property type="molecule type" value="Genomic_DNA"/>
</dbReference>
<evidence type="ECO:0000313" key="1">
    <source>
        <dbReference type="EMBL" id="MDT0484509.1"/>
    </source>
</evidence>
<sequence>MALVDSPEPPICLAGVMTGAGTPPLPEHFHRALVRELDAARLQVSKDGCSVIVRPVLDSGGWRWRTEVCGGAMKEDSSSQ</sequence>
<proteinExistence type="predicted"/>
<dbReference type="RefSeq" id="WP_311717366.1">
    <property type="nucleotide sequence ID" value="NZ_JAVREZ010000012.1"/>
</dbReference>
<accession>A0ABU2VH47</accession>
<comment type="caution">
    <text evidence="1">The sequence shown here is derived from an EMBL/GenBank/DDBJ whole genome shotgun (WGS) entry which is preliminary data.</text>
</comment>
<evidence type="ECO:0000313" key="2">
    <source>
        <dbReference type="Proteomes" id="UP001183824"/>
    </source>
</evidence>
<dbReference type="Proteomes" id="UP001183824">
    <property type="component" value="Unassembled WGS sequence"/>
</dbReference>
<keyword evidence="2" id="KW-1185">Reference proteome</keyword>
<name>A0ABU2VH47_9ACTN</name>
<gene>
    <name evidence="1" type="ORF">RNB18_30595</name>
</gene>